<proteinExistence type="predicted"/>
<evidence type="ECO:0000313" key="2">
    <source>
        <dbReference type="Proteomes" id="UP000269044"/>
    </source>
</evidence>
<accession>A0A3M4B9S7</accession>
<dbReference type="EMBL" id="RBRA01000016">
    <property type="protein sequence ID" value="RMQ29471.1"/>
    <property type="molecule type" value="Genomic_DNA"/>
</dbReference>
<comment type="caution">
    <text evidence="1">The sequence shown here is derived from an EMBL/GenBank/DDBJ whole genome shotgun (WGS) entry which is preliminary data.</text>
</comment>
<gene>
    <name evidence="1" type="ORF">ALQ08_103034</name>
</gene>
<name>A0A3M4B9S7_9PSED</name>
<reference evidence="1 2" key="1">
    <citation type="submission" date="2018-08" db="EMBL/GenBank/DDBJ databases">
        <title>Recombination of ecologically and evolutionarily significant loci maintains genetic cohesion in the Pseudomonas syringae species complex.</title>
        <authorList>
            <person name="Dillon M."/>
            <person name="Thakur S."/>
            <person name="Almeida R.N.D."/>
            <person name="Weir B.S."/>
            <person name="Guttman D.S."/>
        </authorList>
    </citation>
    <scope>NUCLEOTIDE SEQUENCE [LARGE SCALE GENOMIC DNA]</scope>
    <source>
        <strain evidence="1 2">ICMP 13052</strain>
    </source>
</reference>
<dbReference type="Proteomes" id="UP000269044">
    <property type="component" value="Unassembled WGS sequence"/>
</dbReference>
<dbReference type="AlphaFoldDB" id="A0A3M4B9S7"/>
<organism evidence="1 2">
    <name type="scientific">Pseudomonas syringae pv. delphinii</name>
    <dbReference type="NCBI Taxonomy" id="192088"/>
    <lineage>
        <taxon>Bacteria</taxon>
        <taxon>Pseudomonadati</taxon>
        <taxon>Pseudomonadota</taxon>
        <taxon>Gammaproteobacteria</taxon>
        <taxon>Pseudomonadales</taxon>
        <taxon>Pseudomonadaceae</taxon>
        <taxon>Pseudomonas</taxon>
    </lineage>
</organism>
<sequence>MPEKDFFSHNGEGFASASAFQGFPALQVACGERQNADICPA</sequence>
<evidence type="ECO:0000313" key="1">
    <source>
        <dbReference type="EMBL" id="RMQ29471.1"/>
    </source>
</evidence>
<protein>
    <submittedName>
        <fullName evidence="1">Uncharacterized protein</fullName>
    </submittedName>
</protein>